<dbReference type="Gene3D" id="3.90.830.10">
    <property type="entry name" value="Syntaxin Binding Protein 1, Chain A, domain 2"/>
    <property type="match status" value="1"/>
</dbReference>
<dbReference type="SUPFAM" id="SSF56327">
    <property type="entry name" value="LDH C-terminal domain-like"/>
    <property type="match status" value="1"/>
</dbReference>
<feature type="domain" description="Lactate/malate dehydrogenase N-terminal" evidence="10">
    <location>
        <begin position="733"/>
        <end position="879"/>
    </location>
</feature>
<dbReference type="GO" id="GO:0006099">
    <property type="term" value="P:tricarboxylic acid cycle"/>
    <property type="evidence" value="ECO:0007669"/>
    <property type="project" value="UniProtKB-KW"/>
</dbReference>
<dbReference type="GO" id="GO:0006108">
    <property type="term" value="P:malate metabolic process"/>
    <property type="evidence" value="ECO:0007669"/>
    <property type="project" value="InterPro"/>
</dbReference>
<dbReference type="InterPro" id="IPR036291">
    <property type="entry name" value="NAD(P)-bd_dom_sf"/>
</dbReference>
<proteinExistence type="inferred from homology"/>
<dbReference type="GO" id="GO:0030060">
    <property type="term" value="F:L-malate dehydrogenase (NAD+) activity"/>
    <property type="evidence" value="ECO:0007669"/>
    <property type="project" value="UniProtKB-EC"/>
</dbReference>
<dbReference type="Gene3D" id="1.25.40.850">
    <property type="match status" value="1"/>
</dbReference>
<dbReference type="InterPro" id="IPR027482">
    <property type="entry name" value="Sec1-like_dom2"/>
</dbReference>
<evidence type="ECO:0000256" key="3">
    <source>
        <dbReference type="ARBA" id="ARBA00011738"/>
    </source>
</evidence>
<dbReference type="CDD" id="cd01337">
    <property type="entry name" value="MDH_glyoxysomal_mitochondrial"/>
    <property type="match status" value="1"/>
</dbReference>
<dbReference type="PANTHER" id="PTHR11540:SF16">
    <property type="entry name" value="MALATE DEHYDROGENASE, MITOCHONDRIAL"/>
    <property type="match status" value="1"/>
</dbReference>
<dbReference type="Pfam" id="PF00056">
    <property type="entry name" value="Ldh_1_N"/>
    <property type="match status" value="1"/>
</dbReference>
<protein>
    <recommendedName>
        <fullName evidence="4">malate dehydrogenase</fullName>
        <ecNumber evidence="4">1.1.1.37</ecNumber>
    </recommendedName>
</protein>
<dbReference type="InterPro" id="IPR043155">
    <property type="entry name" value="VPS33_dom3b"/>
</dbReference>
<dbReference type="NCBIfam" id="TIGR01772">
    <property type="entry name" value="MDH_euk_gproteo"/>
    <property type="match status" value="1"/>
</dbReference>
<dbReference type="SUPFAM" id="SSF51735">
    <property type="entry name" value="NAD(P)-binding Rossmann-fold domains"/>
    <property type="match status" value="1"/>
</dbReference>
<evidence type="ECO:0000256" key="5">
    <source>
        <dbReference type="ARBA" id="ARBA00022532"/>
    </source>
</evidence>
<name>A0A7J6RF62_PEROL</name>
<dbReference type="Gene3D" id="3.40.50.720">
    <property type="entry name" value="NAD(P)-binding Rossmann-like Domain"/>
    <property type="match status" value="1"/>
</dbReference>
<keyword evidence="5" id="KW-0816">Tricarboxylic acid cycle</keyword>
<evidence type="ECO:0000313" key="13">
    <source>
        <dbReference type="Proteomes" id="UP000574390"/>
    </source>
</evidence>
<dbReference type="InterPro" id="IPR001236">
    <property type="entry name" value="Lactate/malate_DH_N"/>
</dbReference>
<keyword evidence="7" id="KW-0520">NAD</keyword>
<dbReference type="EC" id="1.1.1.37" evidence="4"/>
<dbReference type="Gene3D" id="3.40.50.2060">
    <property type="match status" value="1"/>
</dbReference>
<dbReference type="GO" id="GO:0016192">
    <property type="term" value="P:vesicle-mediated transport"/>
    <property type="evidence" value="ECO:0007669"/>
    <property type="project" value="InterPro"/>
</dbReference>
<dbReference type="PANTHER" id="PTHR11540">
    <property type="entry name" value="MALATE AND LACTATE DEHYDROGENASE"/>
    <property type="match status" value="1"/>
</dbReference>
<dbReference type="FunFam" id="3.90.110.10:FF:000001">
    <property type="entry name" value="Malate dehydrogenase"/>
    <property type="match status" value="1"/>
</dbReference>
<feature type="region of interest" description="Disordered" evidence="9">
    <location>
        <begin position="1"/>
        <end position="28"/>
    </location>
</feature>
<dbReference type="FunFam" id="3.40.50.720:FF:000013">
    <property type="entry name" value="Malate dehydrogenase"/>
    <property type="match status" value="1"/>
</dbReference>
<gene>
    <name evidence="12" type="primary">VPS33B_5</name>
    <name evidence="12" type="ORF">FOZ62_028925</name>
</gene>
<comment type="subunit">
    <text evidence="3">Homodimer.</text>
</comment>
<dbReference type="Proteomes" id="UP000574390">
    <property type="component" value="Unassembled WGS sequence"/>
</dbReference>
<dbReference type="Pfam" id="PF00995">
    <property type="entry name" value="Sec1"/>
    <property type="match status" value="1"/>
</dbReference>
<dbReference type="InterPro" id="IPR015955">
    <property type="entry name" value="Lactate_DH/Glyco_Ohase_4_C"/>
</dbReference>
<organism evidence="12 13">
    <name type="scientific">Perkinsus olseni</name>
    <name type="common">Perkinsus atlanticus</name>
    <dbReference type="NCBI Taxonomy" id="32597"/>
    <lineage>
        <taxon>Eukaryota</taxon>
        <taxon>Sar</taxon>
        <taxon>Alveolata</taxon>
        <taxon>Perkinsozoa</taxon>
        <taxon>Perkinsea</taxon>
        <taxon>Perkinsida</taxon>
        <taxon>Perkinsidae</taxon>
        <taxon>Perkinsus</taxon>
    </lineage>
</organism>
<evidence type="ECO:0000259" key="11">
    <source>
        <dbReference type="Pfam" id="PF02866"/>
    </source>
</evidence>
<dbReference type="InterPro" id="IPR010097">
    <property type="entry name" value="Malate_DH_type1"/>
</dbReference>
<feature type="domain" description="Lactate/malate dehydrogenase C-terminal" evidence="11">
    <location>
        <begin position="881"/>
        <end position="1039"/>
    </location>
</feature>
<dbReference type="Pfam" id="PF02866">
    <property type="entry name" value="Ldh_1_C"/>
    <property type="match status" value="1"/>
</dbReference>
<evidence type="ECO:0000259" key="10">
    <source>
        <dbReference type="Pfam" id="PF00056"/>
    </source>
</evidence>
<evidence type="ECO:0000256" key="8">
    <source>
        <dbReference type="ARBA" id="ARBA00048313"/>
    </source>
</evidence>
<evidence type="ECO:0000256" key="9">
    <source>
        <dbReference type="SAM" id="MobiDB-lite"/>
    </source>
</evidence>
<dbReference type="InterPro" id="IPR022383">
    <property type="entry name" value="Lactate/malate_DH_C"/>
</dbReference>
<keyword evidence="6" id="KW-0560">Oxidoreductase</keyword>
<evidence type="ECO:0000256" key="4">
    <source>
        <dbReference type="ARBA" id="ARBA00012995"/>
    </source>
</evidence>
<comment type="caution">
    <text evidence="12">The sequence shown here is derived from an EMBL/GenBank/DDBJ whole genome shotgun (WGS) entry which is preliminary data.</text>
</comment>
<dbReference type="InterPro" id="IPR001252">
    <property type="entry name" value="Malate_DH_AS"/>
</dbReference>
<dbReference type="Gene3D" id="3.90.110.10">
    <property type="entry name" value="Lactate dehydrogenase/glycoside hydrolase, family 4, C-terminal"/>
    <property type="match status" value="1"/>
</dbReference>
<evidence type="ECO:0000313" key="12">
    <source>
        <dbReference type="EMBL" id="KAF4719225.1"/>
    </source>
</evidence>
<comment type="similarity">
    <text evidence="1">Belongs to the LDH/MDH superfamily. MDH type 1 family.</text>
</comment>
<dbReference type="PROSITE" id="PS00068">
    <property type="entry name" value="MDH"/>
    <property type="match status" value="1"/>
</dbReference>
<comment type="similarity">
    <text evidence="2">Belongs to the STXBP/unc-18/SEC1 family.</text>
</comment>
<dbReference type="GO" id="GO:0005737">
    <property type="term" value="C:cytoplasm"/>
    <property type="evidence" value="ECO:0007669"/>
    <property type="project" value="TreeGrafter"/>
</dbReference>
<dbReference type="InterPro" id="IPR043127">
    <property type="entry name" value="Sec-1-like_dom3a"/>
</dbReference>
<dbReference type="EMBL" id="JABANM010022654">
    <property type="protein sequence ID" value="KAF4719225.1"/>
    <property type="molecule type" value="Genomic_DNA"/>
</dbReference>
<comment type="catalytic activity">
    <reaction evidence="8">
        <text>(S)-malate + NAD(+) = oxaloacetate + NADH + H(+)</text>
        <dbReference type="Rhea" id="RHEA:21432"/>
        <dbReference type="ChEBI" id="CHEBI:15378"/>
        <dbReference type="ChEBI" id="CHEBI:15589"/>
        <dbReference type="ChEBI" id="CHEBI:16452"/>
        <dbReference type="ChEBI" id="CHEBI:57540"/>
        <dbReference type="ChEBI" id="CHEBI:57945"/>
        <dbReference type="EC" id="1.1.1.37"/>
    </reaction>
</comment>
<evidence type="ECO:0000256" key="6">
    <source>
        <dbReference type="ARBA" id="ARBA00023002"/>
    </source>
</evidence>
<evidence type="ECO:0000256" key="1">
    <source>
        <dbReference type="ARBA" id="ARBA00008824"/>
    </source>
</evidence>
<evidence type="ECO:0000256" key="7">
    <source>
        <dbReference type="ARBA" id="ARBA00023027"/>
    </source>
</evidence>
<dbReference type="InterPro" id="IPR043154">
    <property type="entry name" value="Sec-1-like_dom1"/>
</dbReference>
<dbReference type="SUPFAM" id="SSF56815">
    <property type="entry name" value="Sec1/munc18-like (SM) proteins"/>
    <property type="match status" value="1"/>
</dbReference>
<evidence type="ECO:0000256" key="2">
    <source>
        <dbReference type="ARBA" id="ARBA00009884"/>
    </source>
</evidence>
<sequence length="1043" mass="112439">MAPPAAPTVAAASSSSSSSSRGSGAPKLDNAPVDLAAWRGSMRRELLDILHDHVQGAKTMYLDPSISPELSLLVEVEDLKSHGVDLWRKLDADSAGDAAAAQDSKQIIFMVHAQSSDTLAMIDLVAEKILADDGRLKANKESAFERTYTLISVPYVSHLVLGRLQQRMVMSSLAEVLPLHLMGLCVEGDVITIDQPGAFRDFHIRSDPTPLSLLAETLHDLQRNFGAGLGVSRQAGRRVLKMNAIGTAAKYVVDYVLRLAKEDDEAGAPVDEGEKAAFTGDGSSQPRPRAPPIGHLVTPEASAGPSLAGGRRKPLLPETVTSKGLKIEEFIVIDRRTDLFSVLCTQFTYESLLDRCLGIRYGYIDVGEPILPERKTVVLNSNDKLFDRVRDLRMEVLGPLLHKKASQIQETYSEKDRLSDIPQMKMYMDKFKSAQADHASLADHVNLASFTSALTQMPWFQQQWQVEDGLMSGTITPAQLVDIVNDMMEPNLPQPVKDGQQPTPGSQPLDRVLRLICLCSVVNGGIKMKTFKALTKNLIEWYGPKLIVPLLHHMTACGLLKVSSDTGADLVSSGSGKWQRMKQAFNLVVAGGGPEDDDGESDPGSNIAADTGIAYAYSGYAPLSVRLVELTESEPNGWRGAAENLNLLWGPAIEVACGARPEVLPGSVDQEGTVGKGDKVVVVCFVGGVTYGEIAALRRLSAVERKGRRFLRPFVAAASRAMMARGFSSQVSKVCLLGASGGIGQPLALLLKMNPAIKELALYDIKQAATPCKGVAADISHIDSNAKVTGYAGEEEIAEALRDAKLVIMTAGVPRKPGMTRDDLFDINAKIVMGLSKSCAEHAPKATLCVVSNPVNSTVPIAAETLKKAGVFDWRRLVGVTTLDSVRANTFFSNKINFAVDKVEVPVIGGHAGETIMPVFSHAFPPHKLDAATVKQLDERIQNAGTEVVEAKQGAGSATLSMAYAAAVFVDKIVQGQSAYAFVKKPVGGLEYFAAKCKFGNECEVAKVEGLPELNEYEKERLQAVETKLEEDIQRGVDFAKKH</sequence>
<dbReference type="InterPro" id="IPR001619">
    <property type="entry name" value="Sec1-like"/>
</dbReference>
<dbReference type="AlphaFoldDB" id="A0A7J6RF62"/>
<feature type="compositionally biased region" description="Low complexity" evidence="9">
    <location>
        <begin position="7"/>
        <end position="26"/>
    </location>
</feature>
<reference evidence="12 13" key="1">
    <citation type="submission" date="2020-04" db="EMBL/GenBank/DDBJ databases">
        <title>Perkinsus olseni comparative genomics.</title>
        <authorList>
            <person name="Bogema D.R."/>
        </authorList>
    </citation>
    <scope>NUCLEOTIDE SEQUENCE [LARGE SCALE GENOMIC DNA]</scope>
    <source>
        <strain evidence="12">ATCC PRA-205</strain>
    </source>
</reference>
<dbReference type="Gene3D" id="3.40.50.1910">
    <property type="match status" value="2"/>
</dbReference>
<dbReference type="InterPro" id="IPR036045">
    <property type="entry name" value="Sec1-like_sf"/>
</dbReference>
<feature type="region of interest" description="Disordered" evidence="9">
    <location>
        <begin position="267"/>
        <end position="315"/>
    </location>
</feature>
<accession>A0A7J6RF62</accession>